<feature type="region of interest" description="Disordered" evidence="8">
    <location>
        <begin position="1"/>
        <end position="21"/>
    </location>
</feature>
<feature type="compositionally biased region" description="Polar residues" evidence="8">
    <location>
        <begin position="104"/>
        <end position="116"/>
    </location>
</feature>
<evidence type="ECO:0000313" key="11">
    <source>
        <dbReference type="Proteomes" id="UP000005222"/>
    </source>
</evidence>
<dbReference type="STRING" id="559304.G8Y2Z4"/>
<evidence type="ECO:0000256" key="8">
    <source>
        <dbReference type="SAM" id="MobiDB-lite"/>
    </source>
</evidence>
<dbReference type="Proteomes" id="UP000005222">
    <property type="component" value="Chromosome M"/>
</dbReference>
<dbReference type="Gene3D" id="3.30.160.60">
    <property type="entry name" value="Classic Zinc Finger"/>
    <property type="match status" value="2"/>
</dbReference>
<evidence type="ECO:0000259" key="9">
    <source>
        <dbReference type="PROSITE" id="PS50157"/>
    </source>
</evidence>
<dbReference type="OrthoDB" id="654211at2759"/>
<feature type="domain" description="C2H2-type" evidence="9">
    <location>
        <begin position="612"/>
        <end position="639"/>
    </location>
</feature>
<dbReference type="PANTHER" id="PTHR16515:SF66">
    <property type="entry name" value="C2H2-TYPE DOMAIN-CONTAINING PROTEIN"/>
    <property type="match status" value="1"/>
</dbReference>
<dbReference type="SMART" id="SM00355">
    <property type="entry name" value="ZnF_C2H2"/>
    <property type="match status" value="2"/>
</dbReference>
<accession>G8Y2Z4</accession>
<feature type="region of interest" description="Disordered" evidence="8">
    <location>
        <begin position="221"/>
        <end position="315"/>
    </location>
</feature>
<evidence type="ECO:0000256" key="4">
    <source>
        <dbReference type="ARBA" id="ARBA00022771"/>
    </source>
</evidence>
<dbReference type="InParanoid" id="G8Y2Z4"/>
<dbReference type="PANTHER" id="PTHR16515">
    <property type="entry name" value="PR DOMAIN ZINC FINGER PROTEIN"/>
    <property type="match status" value="1"/>
</dbReference>
<evidence type="ECO:0000256" key="6">
    <source>
        <dbReference type="ARBA" id="ARBA00023242"/>
    </source>
</evidence>
<dbReference type="AlphaFoldDB" id="G8Y2Z4"/>
<keyword evidence="6" id="KW-0539">Nucleus</keyword>
<proteinExistence type="predicted"/>
<evidence type="ECO:0000256" key="7">
    <source>
        <dbReference type="PROSITE-ProRule" id="PRU00042"/>
    </source>
</evidence>
<organism evidence="10 11">
    <name type="scientific">Pichia sorbitophila (strain ATCC MYA-4447 / BCRC 22081 / CBS 7064 / NBRC 10061 / NRRL Y-12695)</name>
    <name type="common">Hybrid yeast</name>
    <dbReference type="NCBI Taxonomy" id="559304"/>
    <lineage>
        <taxon>Eukaryota</taxon>
        <taxon>Fungi</taxon>
        <taxon>Dikarya</taxon>
        <taxon>Ascomycota</taxon>
        <taxon>Saccharomycotina</taxon>
        <taxon>Pichiomycetes</taxon>
        <taxon>Debaryomycetaceae</taxon>
        <taxon>Millerozyma</taxon>
    </lineage>
</organism>
<evidence type="ECO:0000256" key="5">
    <source>
        <dbReference type="ARBA" id="ARBA00022833"/>
    </source>
</evidence>
<keyword evidence="3" id="KW-0677">Repeat</keyword>
<reference evidence="10 11" key="1">
    <citation type="journal article" date="2012" name="G3 (Bethesda)">
        <title>Pichia sorbitophila, an interspecies yeast hybrid reveals early steps of genome resolution following polyploidization.</title>
        <authorList>
            <person name="Leh Louis V."/>
            <person name="Despons L."/>
            <person name="Friedrich A."/>
            <person name="Martin T."/>
            <person name="Durrens P."/>
            <person name="Casaregola S."/>
            <person name="Neuveglise C."/>
            <person name="Fairhead C."/>
            <person name="Marck C."/>
            <person name="Cruz J.A."/>
            <person name="Straub M.L."/>
            <person name="Kugler V."/>
            <person name="Sacerdot C."/>
            <person name="Uzunov Z."/>
            <person name="Thierry A."/>
            <person name="Weiss S."/>
            <person name="Bleykasten C."/>
            <person name="De Montigny J."/>
            <person name="Jacques N."/>
            <person name="Jung P."/>
            <person name="Lemaire M."/>
            <person name="Mallet S."/>
            <person name="Morel G."/>
            <person name="Richard G.F."/>
            <person name="Sarkar A."/>
            <person name="Savel G."/>
            <person name="Schacherer J."/>
            <person name="Seret M.L."/>
            <person name="Talla E."/>
            <person name="Samson G."/>
            <person name="Jubin C."/>
            <person name="Poulain J."/>
            <person name="Vacherie B."/>
            <person name="Barbe V."/>
            <person name="Pelletier E."/>
            <person name="Sherman D.J."/>
            <person name="Westhof E."/>
            <person name="Weissenbach J."/>
            <person name="Baret P.V."/>
            <person name="Wincker P."/>
            <person name="Gaillardin C."/>
            <person name="Dujon B."/>
            <person name="Souciet J.L."/>
        </authorList>
    </citation>
    <scope>NUCLEOTIDE SEQUENCE [LARGE SCALE GENOMIC DNA]</scope>
    <source>
        <strain evidence="11">ATCC MYA-4447 / BCRC 22081 / CBS 7064 / NBRC 10061 / NRRL Y-12695</strain>
    </source>
</reference>
<evidence type="ECO:0000256" key="2">
    <source>
        <dbReference type="ARBA" id="ARBA00022723"/>
    </source>
</evidence>
<evidence type="ECO:0000256" key="3">
    <source>
        <dbReference type="ARBA" id="ARBA00022737"/>
    </source>
</evidence>
<dbReference type="GO" id="GO:0005634">
    <property type="term" value="C:nucleus"/>
    <property type="evidence" value="ECO:0007669"/>
    <property type="project" value="UniProtKB-SubCell"/>
</dbReference>
<protein>
    <submittedName>
        <fullName evidence="10">Piso0_005809 protein</fullName>
    </submittedName>
</protein>
<feature type="region of interest" description="Disordered" evidence="8">
    <location>
        <begin position="168"/>
        <end position="198"/>
    </location>
</feature>
<dbReference type="GO" id="GO:0000978">
    <property type="term" value="F:RNA polymerase II cis-regulatory region sequence-specific DNA binding"/>
    <property type="evidence" value="ECO:0007669"/>
    <property type="project" value="UniProtKB-ARBA"/>
</dbReference>
<dbReference type="EMBL" id="FO082047">
    <property type="protein sequence ID" value="CCE86155.1"/>
    <property type="molecule type" value="Genomic_DNA"/>
</dbReference>
<dbReference type="SUPFAM" id="SSF57667">
    <property type="entry name" value="beta-beta-alpha zinc fingers"/>
    <property type="match status" value="1"/>
</dbReference>
<keyword evidence="5" id="KW-0862">Zinc</keyword>
<dbReference type="Pfam" id="PF00096">
    <property type="entry name" value="zf-C2H2"/>
    <property type="match status" value="1"/>
</dbReference>
<keyword evidence="2" id="KW-0479">Metal-binding</keyword>
<feature type="compositionally biased region" description="Polar residues" evidence="8">
    <location>
        <begin position="7"/>
        <end position="19"/>
    </location>
</feature>
<dbReference type="GO" id="GO:0008270">
    <property type="term" value="F:zinc ion binding"/>
    <property type="evidence" value="ECO:0007669"/>
    <property type="project" value="UniProtKB-KW"/>
</dbReference>
<feature type="region of interest" description="Disordered" evidence="8">
    <location>
        <begin position="541"/>
        <end position="570"/>
    </location>
</feature>
<dbReference type="InterPro" id="IPR013087">
    <property type="entry name" value="Znf_C2H2_type"/>
</dbReference>
<sequence>MDKYIVSSPNSIAQRSDTGSEPLATLNAGDIFEPQEKFGVVDSRPNEDHKDLMYSIGSDSSNDSLSDVVPVSNNSINNSYKGFSHMKSVSVDDDLRGRGRVSHKSTPSMASLSQEPPYQAVNPVYSSISSNTLNSAESIPPLSTSVSCQSLSDVSTVQNLAQHQHQKYSYQQQLPSQHQATPIRSRKKSLSASSNNLNMYTTPMRGVNTALLSPVNLAATNTSGKVSKTPYSAKGKGHSRSRSRLSLDSAANNTLLAYSSGSSKPSSSNQTSASSMNPFYYTPISNSPSGDKFEDSEEFGTPLQTPNSNVLGKPQGGSYQQFSYFSSANNNLGAIASDQNMANVSLRARKSDPIESINIEDQEDNALEQLRRAKLVSSAHRNETNMSLSATPDVLQKSFQEKPDPRLPPKGDAFYSETDLSLKDSNNFGLRLEQNFVPSNLEGQNSSDSSNFYNTNSIEPSNIYSFPPMDFSSDIDFQSLDLYSGNQQYRGHGIDLLQPQMSLAHDKSKSPAVQNQTLMPSFSKSYPVSVDLASSAPANYGQHSANSYKDRSNSFSANRGNVSGGHPQMSTFSVPNNLKNIHGQGNTYLPGDLKLPIKISDKADVIDPKKKHACPLCHARFQRPEHVKRHLKSHSTEKPYECDEPNCGKRFNRKDNLKAHLKKIHHRQF</sequence>
<dbReference type="PROSITE" id="PS50157">
    <property type="entry name" value="ZINC_FINGER_C2H2_2"/>
    <property type="match status" value="2"/>
</dbReference>
<dbReference type="InterPro" id="IPR050331">
    <property type="entry name" value="Zinc_finger"/>
</dbReference>
<dbReference type="InterPro" id="IPR036236">
    <property type="entry name" value="Znf_C2H2_sf"/>
</dbReference>
<comment type="subcellular location">
    <subcellularLocation>
        <location evidence="1">Nucleus</location>
    </subcellularLocation>
</comment>
<keyword evidence="11" id="KW-1185">Reference proteome</keyword>
<dbReference type="PROSITE" id="PS00028">
    <property type="entry name" value="ZINC_FINGER_C2H2_1"/>
    <property type="match status" value="2"/>
</dbReference>
<evidence type="ECO:0000313" key="10">
    <source>
        <dbReference type="EMBL" id="CCE86155.1"/>
    </source>
</evidence>
<keyword evidence="4 7" id="KW-0863">Zinc-finger</keyword>
<dbReference type="FunFam" id="3.30.160.60:FF:000072">
    <property type="entry name" value="zinc finger protein 143 isoform X1"/>
    <property type="match status" value="1"/>
</dbReference>
<feature type="region of interest" description="Disordered" evidence="8">
    <location>
        <begin position="96"/>
        <end position="117"/>
    </location>
</feature>
<dbReference type="GO" id="GO:0000981">
    <property type="term" value="F:DNA-binding transcription factor activity, RNA polymerase II-specific"/>
    <property type="evidence" value="ECO:0007669"/>
    <property type="project" value="UniProtKB-ARBA"/>
</dbReference>
<name>G8Y2Z4_PICSO</name>
<dbReference type="HOGENOM" id="CLU_385415_0_0_1"/>
<evidence type="ECO:0000256" key="1">
    <source>
        <dbReference type="ARBA" id="ARBA00004123"/>
    </source>
</evidence>
<feature type="compositionally biased region" description="Low complexity" evidence="8">
    <location>
        <begin position="259"/>
        <end position="275"/>
    </location>
</feature>
<dbReference type="eggNOG" id="KOG1721">
    <property type="taxonomic scope" value="Eukaryota"/>
</dbReference>
<feature type="compositionally biased region" description="Polar residues" evidence="8">
    <location>
        <begin position="541"/>
        <end position="561"/>
    </location>
</feature>
<gene>
    <name evidence="10" type="primary">Piso0_005809</name>
    <name evidence="10" type="ORF">GNLVRS01_PISO0M22804g</name>
</gene>
<feature type="domain" description="C2H2-type" evidence="9">
    <location>
        <begin position="640"/>
        <end position="669"/>
    </location>
</feature>
<feature type="compositionally biased region" description="Polar residues" evidence="8">
    <location>
        <begin position="221"/>
        <end position="230"/>
    </location>
</feature>